<evidence type="ECO:0000313" key="2">
    <source>
        <dbReference type="EnsemblPlants" id="OBART03G41190.1"/>
    </source>
</evidence>
<dbReference type="AlphaFoldDB" id="A0A0D3FRF8"/>
<evidence type="ECO:0000256" key="1">
    <source>
        <dbReference type="SAM" id="MobiDB-lite"/>
    </source>
</evidence>
<reference evidence="2" key="2">
    <citation type="submission" date="2015-03" db="UniProtKB">
        <authorList>
            <consortium name="EnsemblPlants"/>
        </authorList>
    </citation>
    <scope>IDENTIFICATION</scope>
</reference>
<feature type="compositionally biased region" description="Gly residues" evidence="1">
    <location>
        <begin position="54"/>
        <end position="65"/>
    </location>
</feature>
<sequence length="65" mass="6564">MPDAASLPTITPCTAGSVKRRAPPKQLGDHREQRLHAPGASRATPTSIAMEAGDGIGGGVSTASR</sequence>
<dbReference type="HOGENOM" id="CLU_2853274_0_0_1"/>
<protein>
    <submittedName>
        <fullName evidence="2">Uncharacterized protein</fullName>
    </submittedName>
</protein>
<dbReference type="Gramene" id="OBART03G41190.1">
    <property type="protein sequence ID" value="OBART03G41190.1"/>
    <property type="gene ID" value="OBART03G41190"/>
</dbReference>
<dbReference type="PaxDb" id="65489-OBART03G41190.1"/>
<evidence type="ECO:0000313" key="3">
    <source>
        <dbReference type="Proteomes" id="UP000026960"/>
    </source>
</evidence>
<feature type="region of interest" description="Disordered" evidence="1">
    <location>
        <begin position="1"/>
        <end position="65"/>
    </location>
</feature>
<organism evidence="2">
    <name type="scientific">Oryza barthii</name>
    <dbReference type="NCBI Taxonomy" id="65489"/>
    <lineage>
        <taxon>Eukaryota</taxon>
        <taxon>Viridiplantae</taxon>
        <taxon>Streptophyta</taxon>
        <taxon>Embryophyta</taxon>
        <taxon>Tracheophyta</taxon>
        <taxon>Spermatophyta</taxon>
        <taxon>Magnoliopsida</taxon>
        <taxon>Liliopsida</taxon>
        <taxon>Poales</taxon>
        <taxon>Poaceae</taxon>
        <taxon>BOP clade</taxon>
        <taxon>Oryzoideae</taxon>
        <taxon>Oryzeae</taxon>
        <taxon>Oryzinae</taxon>
        <taxon>Oryza</taxon>
    </lineage>
</organism>
<keyword evidence="3" id="KW-1185">Reference proteome</keyword>
<accession>A0A0D3FRF8</accession>
<dbReference type="EnsemblPlants" id="OBART03G41190.1">
    <property type="protein sequence ID" value="OBART03G41190.1"/>
    <property type="gene ID" value="OBART03G41190"/>
</dbReference>
<dbReference type="Proteomes" id="UP000026960">
    <property type="component" value="Chromosome 3"/>
</dbReference>
<name>A0A0D3FRF8_9ORYZ</name>
<proteinExistence type="predicted"/>
<reference evidence="2" key="1">
    <citation type="journal article" date="2009" name="Rice">
        <title>De Novo Next Generation Sequencing of Plant Genomes.</title>
        <authorList>
            <person name="Rounsley S."/>
            <person name="Marri P.R."/>
            <person name="Yu Y."/>
            <person name="He R."/>
            <person name="Sisneros N."/>
            <person name="Goicoechea J.L."/>
            <person name="Lee S.J."/>
            <person name="Angelova A."/>
            <person name="Kudrna D."/>
            <person name="Luo M."/>
            <person name="Affourtit J."/>
            <person name="Desany B."/>
            <person name="Knight J."/>
            <person name="Niazi F."/>
            <person name="Egholm M."/>
            <person name="Wing R.A."/>
        </authorList>
    </citation>
    <scope>NUCLEOTIDE SEQUENCE [LARGE SCALE GENOMIC DNA]</scope>
    <source>
        <strain evidence="2">cv. IRGC 105608</strain>
    </source>
</reference>